<dbReference type="InterPro" id="IPR001638">
    <property type="entry name" value="Solute-binding_3/MltF_N"/>
</dbReference>
<organism evidence="5 6">
    <name type="scientific">Pseudoalteromonas luteoviolacea S4060-1</name>
    <dbReference type="NCBI Taxonomy" id="1365257"/>
    <lineage>
        <taxon>Bacteria</taxon>
        <taxon>Pseudomonadati</taxon>
        <taxon>Pseudomonadota</taxon>
        <taxon>Gammaproteobacteria</taxon>
        <taxon>Alteromonadales</taxon>
        <taxon>Pseudoalteromonadaceae</taxon>
        <taxon>Pseudoalteromonas</taxon>
    </lineage>
</organism>
<proteinExistence type="inferred from homology"/>
<evidence type="ECO:0000256" key="3">
    <source>
        <dbReference type="SAM" id="SignalP"/>
    </source>
</evidence>
<dbReference type="SMART" id="SM00062">
    <property type="entry name" value="PBPb"/>
    <property type="match status" value="1"/>
</dbReference>
<evidence type="ECO:0000259" key="4">
    <source>
        <dbReference type="SMART" id="SM00062"/>
    </source>
</evidence>
<dbReference type="EMBL" id="AUXX01000019">
    <property type="protein sequence ID" value="KZN65880.1"/>
    <property type="molecule type" value="Genomic_DNA"/>
</dbReference>
<evidence type="ECO:0000313" key="6">
    <source>
        <dbReference type="Proteomes" id="UP000076661"/>
    </source>
</evidence>
<evidence type="ECO:0000313" key="5">
    <source>
        <dbReference type="EMBL" id="KZN65880.1"/>
    </source>
</evidence>
<dbReference type="Proteomes" id="UP000076661">
    <property type="component" value="Unassembled WGS sequence"/>
</dbReference>
<accession>A0A162B3F9</accession>
<gene>
    <name evidence="5" type="ORF">N478_20835</name>
</gene>
<evidence type="ECO:0000256" key="1">
    <source>
        <dbReference type="ARBA" id="ARBA00010333"/>
    </source>
</evidence>
<sequence>MIQRQLRTTLTTVVLFALLFVSHVSAQTLTIAIGEYPPYSGEKLKHQGLVPQVIRAAFAKHNIRVQFHFMPWARSFMEAKKGYYDAAAFWYCTDARQEYFACSTALYEESAVFFIKKNNPVPLWNNLEELEKYRIGATRGYSYTNEFWQMANSGDLDVNIMTRDEQNFSMLLKGRIDLFPIGLLPGMYMLEHSYPEEKSALTFLPKPLLTGTLHLLFLKNNPTTMRLLSIFNDGLDKIKQTGEYQAILAQYNEKPINEPQANAP</sequence>
<dbReference type="PANTHER" id="PTHR35936">
    <property type="entry name" value="MEMBRANE-BOUND LYTIC MUREIN TRANSGLYCOSYLASE F"/>
    <property type="match status" value="1"/>
</dbReference>
<dbReference type="PANTHER" id="PTHR35936:SF25">
    <property type="entry name" value="ABC TRANSPORTER SUBSTRATE-BINDING PROTEIN"/>
    <property type="match status" value="1"/>
</dbReference>
<feature type="signal peptide" evidence="3">
    <location>
        <begin position="1"/>
        <end position="26"/>
    </location>
</feature>
<reference evidence="5 6" key="1">
    <citation type="submission" date="2013-07" db="EMBL/GenBank/DDBJ databases">
        <title>Comparative Genomic and Metabolomic Analysis of Twelve Strains of Pseudoalteromonas luteoviolacea.</title>
        <authorList>
            <person name="Vynne N.G."/>
            <person name="Mansson M."/>
            <person name="Gram L."/>
        </authorList>
    </citation>
    <scope>NUCLEOTIDE SEQUENCE [LARGE SCALE GENOMIC DNA]</scope>
    <source>
        <strain evidence="5 6">S4060-1</strain>
    </source>
</reference>
<protein>
    <recommendedName>
        <fullName evidence="4">Solute-binding protein family 3/N-terminal domain-containing protein</fullName>
    </recommendedName>
</protein>
<dbReference type="RefSeq" id="WP_063381487.1">
    <property type="nucleotide sequence ID" value="NZ_AUXX01000019.1"/>
</dbReference>
<comment type="similarity">
    <text evidence="1">Belongs to the bacterial solute-binding protein 3 family.</text>
</comment>
<dbReference type="Gene3D" id="3.40.190.10">
    <property type="entry name" value="Periplasmic binding protein-like II"/>
    <property type="match status" value="2"/>
</dbReference>
<feature type="domain" description="Solute-binding protein family 3/N-terminal" evidence="4">
    <location>
        <begin position="28"/>
        <end position="255"/>
    </location>
</feature>
<dbReference type="PATRIC" id="fig|1365257.3.peg.2858"/>
<dbReference type="Pfam" id="PF00497">
    <property type="entry name" value="SBP_bac_3"/>
    <property type="match status" value="1"/>
</dbReference>
<name>A0A162B3F9_9GAMM</name>
<dbReference type="SUPFAM" id="SSF53850">
    <property type="entry name" value="Periplasmic binding protein-like II"/>
    <property type="match status" value="1"/>
</dbReference>
<evidence type="ECO:0000256" key="2">
    <source>
        <dbReference type="ARBA" id="ARBA00022729"/>
    </source>
</evidence>
<comment type="caution">
    <text evidence="5">The sequence shown here is derived from an EMBL/GenBank/DDBJ whole genome shotgun (WGS) entry which is preliminary data.</text>
</comment>
<feature type="chain" id="PRO_5007832521" description="Solute-binding protein family 3/N-terminal domain-containing protein" evidence="3">
    <location>
        <begin position="27"/>
        <end position="264"/>
    </location>
</feature>
<dbReference type="AlphaFoldDB" id="A0A162B3F9"/>
<keyword evidence="2 3" id="KW-0732">Signal</keyword>